<comment type="similarity">
    <text evidence="6">Belongs to the inorganic phosphate transporter (PiT) (TC 2.A.20) family.</text>
</comment>
<evidence type="ECO:0000256" key="2">
    <source>
        <dbReference type="ARBA" id="ARBA00022448"/>
    </source>
</evidence>
<keyword evidence="2 6" id="KW-0813">Transport</keyword>
<feature type="transmembrane region" description="Helical" evidence="6">
    <location>
        <begin position="309"/>
        <end position="328"/>
    </location>
</feature>
<dbReference type="AlphaFoldDB" id="A0A6N3BVY9"/>
<evidence type="ECO:0000256" key="5">
    <source>
        <dbReference type="ARBA" id="ARBA00023136"/>
    </source>
</evidence>
<evidence type="ECO:0000256" key="4">
    <source>
        <dbReference type="ARBA" id="ARBA00022989"/>
    </source>
</evidence>
<feature type="transmembrane region" description="Helical" evidence="6">
    <location>
        <begin position="404"/>
        <end position="424"/>
    </location>
</feature>
<dbReference type="GO" id="GO:0016020">
    <property type="term" value="C:membrane"/>
    <property type="evidence" value="ECO:0007669"/>
    <property type="project" value="UniProtKB-SubCell"/>
</dbReference>
<name>A0A6N3BVY9_9BACT</name>
<feature type="transmembrane region" description="Helical" evidence="6">
    <location>
        <begin position="184"/>
        <end position="205"/>
    </location>
</feature>
<dbReference type="PANTHER" id="PTHR11101:SF16">
    <property type="entry name" value="PHOSPHATE TRANSPORTER"/>
    <property type="match status" value="1"/>
</dbReference>
<accession>A0A6N3BVY9</accession>
<dbReference type="RefSeq" id="WP_008621842.1">
    <property type="nucleotide sequence ID" value="NZ_CABMOJ010000045.1"/>
</dbReference>
<proteinExistence type="inferred from homology"/>
<dbReference type="InterPro" id="IPR001204">
    <property type="entry name" value="Phos_transporter"/>
</dbReference>
<dbReference type="GO" id="GO:0035435">
    <property type="term" value="P:phosphate ion transmembrane transport"/>
    <property type="evidence" value="ECO:0007669"/>
    <property type="project" value="TreeGrafter"/>
</dbReference>
<feature type="transmembrane region" description="Helical" evidence="6">
    <location>
        <begin position="483"/>
        <end position="505"/>
    </location>
</feature>
<comment type="subcellular location">
    <subcellularLocation>
        <location evidence="1 6">Membrane</location>
        <topology evidence="1 6">Multi-pass membrane protein</topology>
    </subcellularLocation>
</comment>
<feature type="transmembrane region" description="Helical" evidence="6">
    <location>
        <begin position="225"/>
        <end position="244"/>
    </location>
</feature>
<organism evidence="7">
    <name type="scientific">Paraprevotella clara</name>
    <dbReference type="NCBI Taxonomy" id="454154"/>
    <lineage>
        <taxon>Bacteria</taxon>
        <taxon>Pseudomonadati</taxon>
        <taxon>Bacteroidota</taxon>
        <taxon>Bacteroidia</taxon>
        <taxon>Bacteroidales</taxon>
        <taxon>Prevotellaceae</taxon>
        <taxon>Paraprevotella</taxon>
    </lineage>
</organism>
<dbReference type="EMBL" id="CACRUT010000013">
    <property type="protein sequence ID" value="VYU08986.1"/>
    <property type="molecule type" value="Genomic_DNA"/>
</dbReference>
<keyword evidence="3 6" id="KW-0812">Transmembrane</keyword>
<feature type="transmembrane region" description="Helical" evidence="6">
    <location>
        <begin position="45"/>
        <end position="65"/>
    </location>
</feature>
<dbReference type="PANTHER" id="PTHR11101">
    <property type="entry name" value="PHOSPHATE TRANSPORTER"/>
    <property type="match status" value="1"/>
</dbReference>
<keyword evidence="4 6" id="KW-1133">Transmembrane helix</keyword>
<feature type="transmembrane region" description="Helical" evidence="6">
    <location>
        <begin position="6"/>
        <end position="24"/>
    </location>
</feature>
<keyword evidence="6" id="KW-0592">Phosphate transport</keyword>
<feature type="transmembrane region" description="Helical" evidence="6">
    <location>
        <begin position="251"/>
        <end position="269"/>
    </location>
</feature>
<feature type="transmembrane region" description="Helical" evidence="6">
    <location>
        <begin position="148"/>
        <end position="172"/>
    </location>
</feature>
<feature type="transmembrane region" description="Helical" evidence="6">
    <location>
        <begin position="77"/>
        <end position="98"/>
    </location>
</feature>
<dbReference type="GeneID" id="93558265"/>
<dbReference type="GO" id="GO:0005315">
    <property type="term" value="F:phosphate transmembrane transporter activity"/>
    <property type="evidence" value="ECO:0007669"/>
    <property type="project" value="InterPro"/>
</dbReference>
<reference evidence="7" key="1">
    <citation type="submission" date="2019-11" db="EMBL/GenBank/DDBJ databases">
        <authorList>
            <person name="Feng L."/>
        </authorList>
    </citation>
    <scope>NUCLEOTIDE SEQUENCE</scope>
    <source>
        <strain evidence="7">PclaraLFYP37</strain>
    </source>
</reference>
<keyword evidence="5 6" id="KW-0472">Membrane</keyword>
<feature type="transmembrane region" description="Helical" evidence="6">
    <location>
        <begin position="455"/>
        <end position="477"/>
    </location>
</feature>
<evidence type="ECO:0000256" key="3">
    <source>
        <dbReference type="ARBA" id="ARBA00022692"/>
    </source>
</evidence>
<evidence type="ECO:0000256" key="1">
    <source>
        <dbReference type="ARBA" id="ARBA00004141"/>
    </source>
</evidence>
<protein>
    <recommendedName>
        <fullName evidence="6">Phosphate transporter</fullName>
    </recommendedName>
</protein>
<sequence length="753" mass="84146">MELVYLGIVIFLFALSTFDLFVGVSNDAVNFLGSAIGSKVARFKTILIIAAVGIFVGATTSDGMMDIARHGIFHPEFFTFEELMCVFLAVVASDVILLDIFNTLGMPTSTTVSMVFELLGGSTALALVKMLHDSSLTYAGLINTDKAFTVILAIFLSVAIAFVFGMLVQWISRLIFTFHYTKHLKYTIGLFGGLSITSIAYFLLVKGFGSASFMTSDIKVWIADNTHAILISFIIGFTVLMQVLHWCKVNVFKIIVLFGTFSLAMAFAGNDLVNFIGVTLAGFSSYQDFMATPGANPATHMMGVLNEPAGTSVFFLIGAGVVMTIALMTSKKAQNVVKTSVDLSRQTAGDEMFGSSRFARRLVRSVINSNEYVVDHIPAWMRKWINSRFNQDEAIIPNGAAFDLVRASVNLVLAGLLIVVGTSLKLPLSTTYVAFMVGMGSSLADRAWGRESAVFRVTGVISVIGGWFMTAGAAFFLCFIVTLFVHFGGVVAMVLLIVVVVFMLIQNNRSYKKKMAAVQRDEIFTELAQTNDKDEAWVLLNRHISAYQSKMVKYISEAYMQTTSGLIAEDVKVLRRTLNHLEDERKNWKVIRRKELVGLRKIDPLQAVEKDTWFHLACNSCEQSLYCLKRMCEPSLEHVDNNFNPMPEEYVKEFMPIREGVERLMNVIAGMIETNNYDNALQVRQFGDEMKAQLSQLRKVQQDRIRKGDMDNLKIEYLYMSTLQETQEIIGHMRHWVRACRRFQQEKGIVTVL</sequence>
<gene>
    <name evidence="7" type="ORF">PCLFYP37_01888</name>
</gene>
<evidence type="ECO:0000256" key="6">
    <source>
        <dbReference type="RuleBase" id="RU363058"/>
    </source>
</evidence>
<dbReference type="Pfam" id="PF01384">
    <property type="entry name" value="PHO4"/>
    <property type="match status" value="1"/>
</dbReference>
<feature type="transmembrane region" description="Helical" evidence="6">
    <location>
        <begin position="110"/>
        <end position="128"/>
    </location>
</feature>
<evidence type="ECO:0000313" key="7">
    <source>
        <dbReference type="EMBL" id="VYU08986.1"/>
    </source>
</evidence>